<dbReference type="Gene3D" id="3.40.50.1820">
    <property type="entry name" value="alpha/beta hydrolase"/>
    <property type="match status" value="1"/>
</dbReference>
<dbReference type="OrthoDB" id="6431331at2759"/>
<feature type="transmembrane region" description="Helical" evidence="1">
    <location>
        <begin position="187"/>
        <end position="212"/>
    </location>
</feature>
<comment type="caution">
    <text evidence="2">The sequence shown here is derived from an EMBL/GenBank/DDBJ whole genome shotgun (WGS) entry which is preliminary data.</text>
</comment>
<dbReference type="Proteomes" id="UP000283090">
    <property type="component" value="Unassembled WGS sequence"/>
</dbReference>
<gene>
    <name evidence="2" type="ORF">DFL_007165</name>
</gene>
<proteinExistence type="predicted"/>
<accession>A0A436ZV00</accession>
<keyword evidence="1" id="KW-0472">Membrane</keyword>
<name>A0A436ZV00_ARTFL</name>
<feature type="transmembrane region" description="Helical" evidence="1">
    <location>
        <begin position="48"/>
        <end position="64"/>
    </location>
</feature>
<dbReference type="PANTHER" id="PTHR37471:SF1">
    <property type="entry name" value="AB HYDROLASE-1 DOMAIN-CONTAINING PROTEIN"/>
    <property type="match status" value="1"/>
</dbReference>
<reference evidence="2 3" key="1">
    <citation type="submission" date="2019-01" db="EMBL/GenBank/DDBJ databases">
        <title>Intercellular communication is required for trap formation in the nematode-trapping fungus Duddingtonia flagrans.</title>
        <authorList>
            <person name="Youssar L."/>
            <person name="Wernet V."/>
            <person name="Hensel N."/>
            <person name="Hildebrandt H.-G."/>
            <person name="Fischer R."/>
        </authorList>
    </citation>
    <scope>NUCLEOTIDE SEQUENCE [LARGE SCALE GENOMIC DNA]</scope>
    <source>
        <strain evidence="2 3">CBS H-5679</strain>
    </source>
</reference>
<sequence>MIGTSFSELIAIRAAIIFLRSITPLSIIYIFSLPFFPLSFLTPTTKLLSLYPIAEITFYFLIYLPRKFTLQAAAEHPPLPPSLERKTLFLRIISTIPDHTTYFRRWFLGARVEDIKRDNVKEFLRWSLFNASGSWSEEPDGDEQEDEIEEYVKMLEQKMGRTFEEGRGKAECYRLTIDQVRMKHRPLVWYIILTAIDTLTSIRLASAGYTYYNRPLSTFFTTFPFRFSTLLTTNKTPSSTLPYWYRPHTSTTTLPILYIHGIGIGLHPYVPTLQTLASTLPTTGIIVLEIDPISGRICPPMQKKAEMLASINRILSHHNVQKFVLASNSYGTVVSTHILHDTQLSNKIYSMVLIDPVTILLHLPDVAYNFLRRQPRRANEHMLHYFGSTDQMVAHTLCRRFFWAENILWKDELKGRNVVIWLGGRDLIVDSAGVKKYLTDSGEFDDEDAEGRVVEFVNGGWETKDEEGGRLKIVWGDGLDHAQVFGEKRWYTQLVRDIAEAADAGGQGPA</sequence>
<dbReference type="PANTHER" id="PTHR37471">
    <property type="entry name" value="UNNAMED PRODUCT"/>
    <property type="match status" value="1"/>
</dbReference>
<keyword evidence="1" id="KW-1133">Transmembrane helix</keyword>
<dbReference type="InterPro" id="IPR029058">
    <property type="entry name" value="AB_hydrolase_fold"/>
</dbReference>
<dbReference type="STRING" id="97331.A0A436ZV00"/>
<dbReference type="GeneID" id="93589476"/>
<dbReference type="VEuPathDB" id="FungiDB:DFL_007165"/>
<feature type="transmembrane region" description="Helical" evidence="1">
    <location>
        <begin position="12"/>
        <end position="36"/>
    </location>
</feature>
<evidence type="ECO:0008006" key="4">
    <source>
        <dbReference type="Google" id="ProtNLM"/>
    </source>
</evidence>
<dbReference type="AlphaFoldDB" id="A0A436ZV00"/>
<keyword evidence="1" id="KW-0812">Transmembrane</keyword>
<evidence type="ECO:0000313" key="2">
    <source>
        <dbReference type="EMBL" id="RVD82750.1"/>
    </source>
</evidence>
<keyword evidence="3" id="KW-1185">Reference proteome</keyword>
<organism evidence="2 3">
    <name type="scientific">Arthrobotrys flagrans</name>
    <name type="common">Nematode-trapping fungus</name>
    <name type="synonym">Trichothecium flagrans</name>
    <dbReference type="NCBI Taxonomy" id="97331"/>
    <lineage>
        <taxon>Eukaryota</taxon>
        <taxon>Fungi</taxon>
        <taxon>Dikarya</taxon>
        <taxon>Ascomycota</taxon>
        <taxon>Pezizomycotina</taxon>
        <taxon>Orbiliomycetes</taxon>
        <taxon>Orbiliales</taxon>
        <taxon>Orbiliaceae</taxon>
        <taxon>Arthrobotrys</taxon>
    </lineage>
</organism>
<dbReference type="RefSeq" id="XP_067488294.1">
    <property type="nucleotide sequence ID" value="XM_067636704.1"/>
</dbReference>
<evidence type="ECO:0000256" key="1">
    <source>
        <dbReference type="SAM" id="Phobius"/>
    </source>
</evidence>
<dbReference type="EMBL" id="SAEB01000009">
    <property type="protein sequence ID" value="RVD82750.1"/>
    <property type="molecule type" value="Genomic_DNA"/>
</dbReference>
<dbReference type="SUPFAM" id="SSF53474">
    <property type="entry name" value="alpha/beta-Hydrolases"/>
    <property type="match status" value="1"/>
</dbReference>
<protein>
    <recommendedName>
        <fullName evidence="4">AB hydrolase-1 domain-containing protein</fullName>
    </recommendedName>
</protein>
<evidence type="ECO:0000313" key="3">
    <source>
        <dbReference type="Proteomes" id="UP000283090"/>
    </source>
</evidence>